<accession>A0A0M3J266</accession>
<reference evidence="10" key="1">
    <citation type="submission" date="2017-02" db="UniProtKB">
        <authorList>
            <consortium name="WormBaseParasite"/>
        </authorList>
    </citation>
    <scope>IDENTIFICATION</scope>
</reference>
<evidence type="ECO:0000313" key="9">
    <source>
        <dbReference type="Proteomes" id="UP000267096"/>
    </source>
</evidence>
<dbReference type="EMBL" id="UYRR01001619">
    <property type="protein sequence ID" value="VDK18823.1"/>
    <property type="molecule type" value="Genomic_DNA"/>
</dbReference>
<sequence length="188" mass="20106">MLSVDRADFCPTNTYDDKPQSIGYNTTISAPHMHAITLETLKDHLKKGASALDVGSGSGYITTCMAELVGESGRVIGIDHKKELVELAKRNIEKSHSYLLSSGRIIMVEGDGREGYPDHGPYDAIHVGGATPEIPQMLFDQLAPGGCMLVPVGPAGGDQHLMRVDKDENGIMNVCHIMGVIFGALSSN</sequence>
<dbReference type="GO" id="GO:0032259">
    <property type="term" value="P:methylation"/>
    <property type="evidence" value="ECO:0007669"/>
    <property type="project" value="UniProtKB-KW"/>
</dbReference>
<dbReference type="EC" id="2.1.1.77" evidence="7"/>
<dbReference type="Pfam" id="PF01135">
    <property type="entry name" value="PCMT"/>
    <property type="match status" value="1"/>
</dbReference>
<gene>
    <name evidence="8" type="ORF">ASIM_LOCUS1498</name>
</gene>
<protein>
    <recommendedName>
        <fullName evidence="7">Protein-L-isoaspartate O-methyltransferase</fullName>
        <ecNumber evidence="7">2.1.1.77</ecNumber>
    </recommendedName>
</protein>
<comment type="catalytic activity">
    <reaction evidence="7">
        <text>[protein]-L-isoaspartate + S-adenosyl-L-methionine = [protein]-L-isoaspartate alpha-methyl ester + S-adenosyl-L-homocysteine</text>
        <dbReference type="Rhea" id="RHEA:12705"/>
        <dbReference type="Rhea" id="RHEA-COMP:12143"/>
        <dbReference type="Rhea" id="RHEA-COMP:12144"/>
        <dbReference type="ChEBI" id="CHEBI:57856"/>
        <dbReference type="ChEBI" id="CHEBI:59789"/>
        <dbReference type="ChEBI" id="CHEBI:90596"/>
        <dbReference type="ChEBI" id="CHEBI:90598"/>
        <dbReference type="EC" id="2.1.1.77"/>
    </reaction>
</comment>
<comment type="similarity">
    <text evidence="2 7">Belongs to the methyltransferase superfamily. L-isoaspartyl/D-aspartyl protein methyltransferase family.</text>
</comment>
<dbReference type="Gene3D" id="3.40.50.150">
    <property type="entry name" value="Vaccinia Virus protein VP39"/>
    <property type="match status" value="1"/>
</dbReference>
<evidence type="ECO:0000256" key="1">
    <source>
        <dbReference type="ARBA" id="ARBA00004496"/>
    </source>
</evidence>
<dbReference type="NCBIfam" id="TIGR00080">
    <property type="entry name" value="pimt"/>
    <property type="match status" value="1"/>
</dbReference>
<evidence type="ECO:0000256" key="2">
    <source>
        <dbReference type="ARBA" id="ARBA00005369"/>
    </source>
</evidence>
<keyword evidence="4 7" id="KW-0489">Methyltransferase</keyword>
<evidence type="ECO:0000256" key="6">
    <source>
        <dbReference type="ARBA" id="ARBA00022691"/>
    </source>
</evidence>
<dbReference type="Proteomes" id="UP000267096">
    <property type="component" value="Unassembled WGS sequence"/>
</dbReference>
<evidence type="ECO:0000313" key="10">
    <source>
        <dbReference type="WBParaSite" id="ASIM_0000162201-mRNA-1"/>
    </source>
</evidence>
<evidence type="ECO:0000313" key="8">
    <source>
        <dbReference type="EMBL" id="VDK18823.1"/>
    </source>
</evidence>
<organism evidence="10">
    <name type="scientific">Anisakis simplex</name>
    <name type="common">Herring worm</name>
    <dbReference type="NCBI Taxonomy" id="6269"/>
    <lineage>
        <taxon>Eukaryota</taxon>
        <taxon>Metazoa</taxon>
        <taxon>Ecdysozoa</taxon>
        <taxon>Nematoda</taxon>
        <taxon>Chromadorea</taxon>
        <taxon>Rhabditida</taxon>
        <taxon>Spirurina</taxon>
        <taxon>Ascaridomorpha</taxon>
        <taxon>Ascaridoidea</taxon>
        <taxon>Anisakidae</taxon>
        <taxon>Anisakis</taxon>
        <taxon>Anisakis simplex complex</taxon>
    </lineage>
</organism>
<dbReference type="SUPFAM" id="SSF53335">
    <property type="entry name" value="S-adenosyl-L-methionine-dependent methyltransferases"/>
    <property type="match status" value="1"/>
</dbReference>
<dbReference type="AlphaFoldDB" id="A0A0M3J266"/>
<reference evidence="8 9" key="2">
    <citation type="submission" date="2018-11" db="EMBL/GenBank/DDBJ databases">
        <authorList>
            <consortium name="Pathogen Informatics"/>
        </authorList>
    </citation>
    <scope>NUCLEOTIDE SEQUENCE [LARGE SCALE GENOMIC DNA]</scope>
</reference>
<keyword evidence="6 7" id="KW-0949">S-adenosyl-L-methionine</keyword>
<dbReference type="PANTHER" id="PTHR11579">
    <property type="entry name" value="PROTEIN-L-ISOASPARTATE O-METHYLTRANSFERASE"/>
    <property type="match status" value="1"/>
</dbReference>
<keyword evidence="9" id="KW-1185">Reference proteome</keyword>
<evidence type="ECO:0000256" key="5">
    <source>
        <dbReference type="ARBA" id="ARBA00022679"/>
    </source>
</evidence>
<dbReference type="PROSITE" id="PS01279">
    <property type="entry name" value="PCMT"/>
    <property type="match status" value="1"/>
</dbReference>
<dbReference type="GO" id="GO:0005737">
    <property type="term" value="C:cytoplasm"/>
    <property type="evidence" value="ECO:0007669"/>
    <property type="project" value="UniProtKB-SubCell"/>
</dbReference>
<dbReference type="InterPro" id="IPR000682">
    <property type="entry name" value="PCMT"/>
</dbReference>
<dbReference type="PANTHER" id="PTHR11579:SF0">
    <property type="entry name" value="PROTEIN-L-ISOASPARTATE(D-ASPARTATE) O-METHYLTRANSFERASE"/>
    <property type="match status" value="1"/>
</dbReference>
<dbReference type="GO" id="GO:0004719">
    <property type="term" value="F:protein-L-isoaspartate (D-aspartate) O-methyltransferase activity"/>
    <property type="evidence" value="ECO:0007669"/>
    <property type="project" value="UniProtKB-UniRule"/>
</dbReference>
<dbReference type="InterPro" id="IPR029063">
    <property type="entry name" value="SAM-dependent_MTases_sf"/>
</dbReference>
<name>A0A0M3J266_ANISI</name>
<proteinExistence type="inferred from homology"/>
<dbReference type="WBParaSite" id="ASIM_0000162201-mRNA-1">
    <property type="protein sequence ID" value="ASIM_0000162201-mRNA-1"/>
    <property type="gene ID" value="ASIM_0000162201"/>
</dbReference>
<evidence type="ECO:0000256" key="3">
    <source>
        <dbReference type="ARBA" id="ARBA00022490"/>
    </source>
</evidence>
<evidence type="ECO:0000256" key="7">
    <source>
        <dbReference type="RuleBase" id="RU003802"/>
    </source>
</evidence>
<evidence type="ECO:0000256" key="4">
    <source>
        <dbReference type="ARBA" id="ARBA00022603"/>
    </source>
</evidence>
<keyword evidence="3" id="KW-0963">Cytoplasm</keyword>
<keyword evidence="5 7" id="KW-0808">Transferase</keyword>
<comment type="subcellular location">
    <subcellularLocation>
        <location evidence="1">Cytoplasm</location>
    </subcellularLocation>
</comment>
<dbReference type="CDD" id="cd02440">
    <property type="entry name" value="AdoMet_MTases"/>
    <property type="match status" value="1"/>
</dbReference>
<dbReference type="OrthoDB" id="73890at2759"/>